<dbReference type="KEGG" id="muc:MuYL_1795"/>
<keyword evidence="2" id="KW-1185">Reference proteome</keyword>
<protein>
    <submittedName>
        <fullName evidence="1">Uncharacterized protein</fullName>
    </submittedName>
</protein>
<gene>
    <name evidence="1" type="ORF">MuYL_1795</name>
</gene>
<organism evidence="1 2">
    <name type="scientific">Mucilaginibacter xinganensis</name>
    <dbReference type="NCBI Taxonomy" id="1234841"/>
    <lineage>
        <taxon>Bacteria</taxon>
        <taxon>Pseudomonadati</taxon>
        <taxon>Bacteroidota</taxon>
        <taxon>Sphingobacteriia</taxon>
        <taxon>Sphingobacteriales</taxon>
        <taxon>Sphingobacteriaceae</taxon>
        <taxon>Mucilaginibacter</taxon>
    </lineage>
</organism>
<reference evidence="1 2" key="1">
    <citation type="submission" date="2017-08" db="EMBL/GenBank/DDBJ databases">
        <title>Complete genome sequence of Mucilaginibacter sp. strain BJC16-A31.</title>
        <authorList>
            <consortium name="Henan University of Science and Technology"/>
            <person name="You X."/>
        </authorList>
    </citation>
    <scope>NUCLEOTIDE SEQUENCE [LARGE SCALE GENOMIC DNA]</scope>
    <source>
        <strain evidence="1 2">BJC16-A31</strain>
    </source>
</reference>
<dbReference type="Proteomes" id="UP000215002">
    <property type="component" value="Chromosome"/>
</dbReference>
<name>A0A223NVX0_9SPHI</name>
<sequence length="59" mass="6486">MAPDISNRIGKLSLIIKVLVNKYLTAATLKKQPAVIANAVNIARRAIILIEVYFHGLDI</sequence>
<dbReference type="AlphaFoldDB" id="A0A223NVX0"/>
<evidence type="ECO:0000313" key="1">
    <source>
        <dbReference type="EMBL" id="ASU33691.1"/>
    </source>
</evidence>
<evidence type="ECO:0000313" key="2">
    <source>
        <dbReference type="Proteomes" id="UP000215002"/>
    </source>
</evidence>
<accession>A0A223NVX0</accession>
<proteinExistence type="predicted"/>
<dbReference type="EMBL" id="CP022743">
    <property type="protein sequence ID" value="ASU33691.1"/>
    <property type="molecule type" value="Genomic_DNA"/>
</dbReference>